<dbReference type="EMBL" id="JAGFNP010000016">
    <property type="protein sequence ID" value="MBO3735619.1"/>
    <property type="molecule type" value="Genomic_DNA"/>
</dbReference>
<name>A0ABS3UA16_9ACTN</name>
<reference evidence="3 4" key="1">
    <citation type="submission" date="2021-03" db="EMBL/GenBank/DDBJ databases">
        <title>Glycomyces sp. nov., a novel actinomycete isolated from soil.</title>
        <authorList>
            <person name="Yang X."/>
            <person name="Xu X."/>
        </authorList>
    </citation>
    <scope>NUCLEOTIDE SEQUENCE [LARGE SCALE GENOMIC DNA]</scope>
    <source>
        <strain evidence="3 4">NEAU-S30</strain>
    </source>
</reference>
<dbReference type="InterPro" id="IPR026835">
    <property type="entry name" value="YqcG_C"/>
</dbReference>
<evidence type="ECO:0000259" key="2">
    <source>
        <dbReference type="Pfam" id="PF14410"/>
    </source>
</evidence>
<dbReference type="Proteomes" id="UP000681341">
    <property type="component" value="Unassembled WGS sequence"/>
</dbReference>
<sequence length="342" mass="36994">MPTFPQALSSKPGEFGDFGGAVNTAGSAVKQTSSGYKRAAKSVEKSWTGDASDQFQQAARNAANAMSQVQTQLETTEQAAKAGGQMMNVTQKALETTKKTTESTGFRVLPAPMVMLGQVHYQQAQAVAPYGSAAVIAGYTITAGIITGQLVTLTTTLTMQDVGTAATINATGLAMRMLGVALDGGNKALLPATKVTQDRYVRPGFRSDTVKDAWKKSKTDTGARQDAAGFPRDGMTYDPHDDDFSRGPLESRDADVGHPPGWEFRDQYSAARLWGVSRRDFRDDYNHPDFIMEGATENRSHKYESTSDELSEWIPYHFDKYGDPPPPSVPNVDYSKLNLGNA</sequence>
<feature type="domain" description="Toxin YqcG C-terminal" evidence="2">
    <location>
        <begin position="233"/>
        <end position="304"/>
    </location>
</feature>
<feature type="compositionally biased region" description="Basic and acidic residues" evidence="1">
    <location>
        <begin position="238"/>
        <end position="256"/>
    </location>
</feature>
<feature type="region of interest" description="Disordered" evidence="1">
    <location>
        <begin position="318"/>
        <end position="342"/>
    </location>
</feature>
<comment type="caution">
    <text evidence="3">The sequence shown here is derived from an EMBL/GenBank/DDBJ whole genome shotgun (WGS) entry which is preliminary data.</text>
</comment>
<accession>A0ABS3UA16</accession>
<organism evidence="3 4">
    <name type="scientific">Glycomyces niveus</name>
    <dbReference type="NCBI Taxonomy" id="2820287"/>
    <lineage>
        <taxon>Bacteria</taxon>
        <taxon>Bacillati</taxon>
        <taxon>Actinomycetota</taxon>
        <taxon>Actinomycetes</taxon>
        <taxon>Glycomycetales</taxon>
        <taxon>Glycomycetaceae</taxon>
        <taxon>Glycomyces</taxon>
    </lineage>
</organism>
<protein>
    <submittedName>
        <fullName evidence="3">HNH/ENDO VII family nuclease</fullName>
    </submittedName>
</protein>
<dbReference type="InterPro" id="IPR036689">
    <property type="entry name" value="ESAT-6-like_sf"/>
</dbReference>
<dbReference type="RefSeq" id="WP_208499330.1">
    <property type="nucleotide sequence ID" value="NZ_JAGFNP010000016.1"/>
</dbReference>
<evidence type="ECO:0000256" key="1">
    <source>
        <dbReference type="SAM" id="MobiDB-lite"/>
    </source>
</evidence>
<feature type="region of interest" description="Disordered" evidence="1">
    <location>
        <begin position="216"/>
        <end position="262"/>
    </location>
</feature>
<evidence type="ECO:0000313" key="3">
    <source>
        <dbReference type="EMBL" id="MBO3735619.1"/>
    </source>
</evidence>
<dbReference type="Gene3D" id="1.10.287.1060">
    <property type="entry name" value="ESAT-6-like"/>
    <property type="match status" value="1"/>
</dbReference>
<keyword evidence="4" id="KW-1185">Reference proteome</keyword>
<dbReference type="Pfam" id="PF14410">
    <property type="entry name" value="GH-E"/>
    <property type="match status" value="1"/>
</dbReference>
<gene>
    <name evidence="3" type="ORF">J5V16_22575</name>
</gene>
<evidence type="ECO:0000313" key="4">
    <source>
        <dbReference type="Proteomes" id="UP000681341"/>
    </source>
</evidence>
<proteinExistence type="predicted"/>
<dbReference type="SUPFAM" id="SSF140453">
    <property type="entry name" value="EsxAB dimer-like"/>
    <property type="match status" value="1"/>
</dbReference>